<keyword evidence="8" id="KW-0175">Coiled coil</keyword>
<feature type="domain" description="MmeI-like helicase spacer" evidence="11">
    <location>
        <begin position="257"/>
        <end position="331"/>
    </location>
</feature>
<evidence type="ECO:0000256" key="2">
    <source>
        <dbReference type="ARBA" id="ARBA00022603"/>
    </source>
</evidence>
<dbReference type="GO" id="GO:0003677">
    <property type="term" value="F:DNA binding"/>
    <property type="evidence" value="ECO:0007669"/>
    <property type="project" value="UniProtKB-KW"/>
</dbReference>
<evidence type="ECO:0000313" key="13">
    <source>
        <dbReference type="Proteomes" id="UP001200642"/>
    </source>
</evidence>
<feature type="domain" description="TaqI-like C-terminal specificity" evidence="10">
    <location>
        <begin position="798"/>
        <end position="956"/>
    </location>
</feature>
<keyword evidence="5" id="KW-0680">Restriction system</keyword>
<dbReference type="Proteomes" id="UP001200642">
    <property type="component" value="Unassembled WGS sequence"/>
</dbReference>
<dbReference type="PROSITE" id="PS00092">
    <property type="entry name" value="N6_MTASE"/>
    <property type="match status" value="1"/>
</dbReference>
<proteinExistence type="predicted"/>
<accession>A0AAE3JPT3</accession>
<reference evidence="12" key="1">
    <citation type="submission" date="2023-02" db="EMBL/GenBank/DDBJ databases">
        <title>Genome of Flavobacteriaceae gen. nov. sp. strain F89.</title>
        <authorList>
            <person name="Wang Y."/>
        </authorList>
    </citation>
    <scope>NUCLEOTIDE SEQUENCE</scope>
    <source>
        <strain evidence="12">F89</strain>
    </source>
</reference>
<evidence type="ECO:0000259" key="11">
    <source>
        <dbReference type="Pfam" id="PF20465"/>
    </source>
</evidence>
<evidence type="ECO:0000256" key="7">
    <source>
        <dbReference type="ARBA" id="ARBA00047942"/>
    </source>
</evidence>
<keyword evidence="2 12" id="KW-0489">Methyltransferase</keyword>
<keyword evidence="4" id="KW-0949">S-adenosyl-L-methionine</keyword>
<dbReference type="Pfam" id="PF07669">
    <property type="entry name" value="Eco57I"/>
    <property type="match status" value="1"/>
</dbReference>
<evidence type="ECO:0000256" key="1">
    <source>
        <dbReference type="ARBA" id="ARBA00011900"/>
    </source>
</evidence>
<evidence type="ECO:0000313" key="12">
    <source>
        <dbReference type="EMBL" id="MCG2459478.1"/>
    </source>
</evidence>
<evidence type="ECO:0000259" key="10">
    <source>
        <dbReference type="Pfam" id="PF12950"/>
    </source>
</evidence>
<dbReference type="SUPFAM" id="SSF53335">
    <property type="entry name" value="S-adenosyl-L-methionine-dependent methyltransferases"/>
    <property type="match status" value="1"/>
</dbReference>
<comment type="caution">
    <text evidence="12">The sequence shown here is derived from an EMBL/GenBank/DDBJ whole genome shotgun (WGS) entry which is preliminary data.</text>
</comment>
<dbReference type="PRINTS" id="PR00507">
    <property type="entry name" value="N12N6MTFRASE"/>
</dbReference>
<sequence length="1077" mass="125077">MALFQTSVLKKYLSQQDRTPVEKAYRKYSKYFLNPEIQENIRSSKEEQFQATFLTELFVTVLDYTINPSPKYNLTTEYKNEKNNRKADGAILNNGTTVAVVELKGTNTKDLESIRRQAFDYKVNHKGCRYVITSNFEKLRLYIDDATDHEPFDLFQLTQERFALLYLCLHKDNLLNAIPLKIKQDSLVKEEQITKEFYSDYSLFKRELFRDLVKRNAKNIKMARQKELEEITTELAYQQELQSLAKNVKLALFKKSQKLIDRFLFVFFAEDRGLLTPNSTLQILEKWKADMDFGDERPLYNLFKQYFKYLDTGRKGTTSRAEIYAYNGGLFQPDSILDNLVIDDDLLYRHTLKLARYDFESQVDVNILGHIFENSLNEIESVNAEIEGAEFDKQKSKRKKDGVYYTPKYITKYIVENTVGKLCDEKKAELGFKEEEYFRGRKHRQKATIQKLVAVLDKYRDWLLKLTICDPACGSGAFLNQALDYLIKEHQYIDELKAKVLGGGLQFPDIENTILENNIFGVDINEESVEIAKLSLWLRTAQPRRKLNDLSSNIKCGNSLIDSKAIAGHKAFHWESAFGKVFANGGFDVVIGNPPYVKLETIKETSLQLEKIGFETFDRRGDLYVLFVEKGFQILRPSGLLSFIMPNKWLQAGYGKSLRKFLLSKSLKQLIDFGDIQIFQGATTYPLIFVAENSKPVREFKVAVLKSATASDFQTNVALSFESYKTNSFDESTWVISSKKDKELLTNLESNFISLEEYTNGKALRGVLTGLTEAFLISEDKKVQIIKECNSAEQFLFPFLLGREVQPYTSPTPKNYLLLIEKGFTKSQIGDCDEDKAWRWMIQKYPSIAKWLEPFKARAKKRTDQGDFWWELRACDYYADFQKPKIMYQVLQVKPCFVYDEQGLYCNNSMWIIPSENRSLVGVLNSKLGWWLITKYCTQIQNGCQLIWKYFGRIPIPKINGELDVLVNSMIVLTKELNECLIGLSGLIQSKFELEKLSRKLENWHQLEFSSFVKELKKKKVNLTLKEEAEWLTYFEENRKKAQGLQNKIDRTEKEIDQVVYELYGLTEEEIAIVENS</sequence>
<evidence type="ECO:0000256" key="4">
    <source>
        <dbReference type="ARBA" id="ARBA00022691"/>
    </source>
</evidence>
<dbReference type="PANTHER" id="PTHR33841">
    <property type="entry name" value="DNA METHYLTRANSFERASE YEEA-RELATED"/>
    <property type="match status" value="1"/>
</dbReference>
<dbReference type="RefSeq" id="WP_317900624.1">
    <property type="nucleotide sequence ID" value="NZ_JAIRBC010000002.1"/>
</dbReference>
<protein>
    <recommendedName>
        <fullName evidence="1">site-specific DNA-methyltransferase (adenine-specific)</fullName>
        <ecNumber evidence="1">2.1.1.72</ecNumber>
    </recommendedName>
</protein>
<keyword evidence="13" id="KW-1185">Reference proteome</keyword>
<dbReference type="GO" id="GO:0032259">
    <property type="term" value="P:methylation"/>
    <property type="evidence" value="ECO:0007669"/>
    <property type="project" value="UniProtKB-KW"/>
</dbReference>
<dbReference type="InterPro" id="IPR046819">
    <property type="entry name" value="MmeI_hel"/>
</dbReference>
<evidence type="ECO:0000256" key="5">
    <source>
        <dbReference type="ARBA" id="ARBA00022747"/>
    </source>
</evidence>
<feature type="domain" description="Type II methyltransferase M.TaqI-like" evidence="9">
    <location>
        <begin position="517"/>
        <end position="679"/>
    </location>
</feature>
<organism evidence="12 13">
    <name type="scientific">Cerina litoralis</name>
    <dbReference type="NCBI Taxonomy" id="2874477"/>
    <lineage>
        <taxon>Bacteria</taxon>
        <taxon>Pseudomonadati</taxon>
        <taxon>Bacteroidota</taxon>
        <taxon>Flavobacteriia</taxon>
        <taxon>Flavobacteriales</taxon>
        <taxon>Flavobacteriaceae</taxon>
        <taxon>Cerina</taxon>
    </lineage>
</organism>
<keyword evidence="3" id="KW-0808">Transferase</keyword>
<dbReference type="Pfam" id="PF20465">
    <property type="entry name" value="MmeI_hel"/>
    <property type="match status" value="1"/>
</dbReference>
<comment type="catalytic activity">
    <reaction evidence="7">
        <text>a 2'-deoxyadenosine in DNA + S-adenosyl-L-methionine = an N(6)-methyl-2'-deoxyadenosine in DNA + S-adenosyl-L-homocysteine + H(+)</text>
        <dbReference type="Rhea" id="RHEA:15197"/>
        <dbReference type="Rhea" id="RHEA-COMP:12418"/>
        <dbReference type="Rhea" id="RHEA-COMP:12419"/>
        <dbReference type="ChEBI" id="CHEBI:15378"/>
        <dbReference type="ChEBI" id="CHEBI:57856"/>
        <dbReference type="ChEBI" id="CHEBI:59789"/>
        <dbReference type="ChEBI" id="CHEBI:90615"/>
        <dbReference type="ChEBI" id="CHEBI:90616"/>
        <dbReference type="EC" id="2.1.1.72"/>
    </reaction>
</comment>
<dbReference type="Gene3D" id="3.40.50.150">
    <property type="entry name" value="Vaccinia Virus protein VP39"/>
    <property type="match status" value="1"/>
</dbReference>
<dbReference type="PANTHER" id="PTHR33841:SF1">
    <property type="entry name" value="DNA METHYLTRANSFERASE A"/>
    <property type="match status" value="1"/>
</dbReference>
<dbReference type="InterPro" id="IPR011639">
    <property type="entry name" value="MethylTrfase_TaqI-like_dom"/>
</dbReference>
<dbReference type="InterPro" id="IPR002052">
    <property type="entry name" value="DNA_methylase_N6_adenine_CS"/>
</dbReference>
<evidence type="ECO:0000259" key="9">
    <source>
        <dbReference type="Pfam" id="PF07669"/>
    </source>
</evidence>
<dbReference type="InterPro" id="IPR050953">
    <property type="entry name" value="N4_N6_ade-DNA_methylase"/>
</dbReference>
<name>A0AAE3JPT3_9FLAO</name>
<feature type="coiled-coil region" evidence="8">
    <location>
        <begin position="1035"/>
        <end position="1062"/>
    </location>
</feature>
<dbReference type="EC" id="2.1.1.72" evidence="1"/>
<keyword evidence="6" id="KW-0238">DNA-binding</keyword>
<dbReference type="Pfam" id="PF12950">
    <property type="entry name" value="TaqI_C"/>
    <property type="match status" value="1"/>
</dbReference>
<dbReference type="AlphaFoldDB" id="A0AAE3JPT3"/>
<dbReference type="InterPro" id="IPR029063">
    <property type="entry name" value="SAM-dependent_MTases_sf"/>
</dbReference>
<gene>
    <name evidence="12" type="ORF">K8352_01810</name>
</gene>
<dbReference type="GO" id="GO:0009307">
    <property type="term" value="P:DNA restriction-modification system"/>
    <property type="evidence" value="ECO:0007669"/>
    <property type="project" value="UniProtKB-KW"/>
</dbReference>
<dbReference type="EMBL" id="JAIRBC010000002">
    <property type="protein sequence ID" value="MCG2459478.1"/>
    <property type="molecule type" value="Genomic_DNA"/>
</dbReference>
<evidence type="ECO:0000256" key="3">
    <source>
        <dbReference type="ARBA" id="ARBA00022679"/>
    </source>
</evidence>
<dbReference type="GO" id="GO:0009007">
    <property type="term" value="F:site-specific DNA-methyltransferase (adenine-specific) activity"/>
    <property type="evidence" value="ECO:0007669"/>
    <property type="project" value="UniProtKB-EC"/>
</dbReference>
<evidence type="ECO:0000256" key="6">
    <source>
        <dbReference type="ARBA" id="ARBA00023125"/>
    </source>
</evidence>
<evidence type="ECO:0000256" key="8">
    <source>
        <dbReference type="SAM" id="Coils"/>
    </source>
</evidence>
<dbReference type="InterPro" id="IPR025931">
    <property type="entry name" value="TaqI_C"/>
</dbReference>